<sequence length="79" mass="8577">MPGPVPGNERFSVSVGAAQAFLFGDGSRAVGRPEAWGFSICREPGTGRVRAISFSYCGPTNIHYHFMDSSAIFLRKEHS</sequence>
<evidence type="ECO:0000313" key="2">
    <source>
        <dbReference type="Proteomes" id="UP000191135"/>
    </source>
</evidence>
<proteinExistence type="predicted"/>
<dbReference type="EMBL" id="CP020330">
    <property type="protein sequence ID" value="AQZ53508.1"/>
    <property type="molecule type" value="Genomic_DNA"/>
</dbReference>
<organism evidence="1 2">
    <name type="scientific">Martelella mediterranea DSM 17316</name>
    <dbReference type="NCBI Taxonomy" id="1122214"/>
    <lineage>
        <taxon>Bacteria</taxon>
        <taxon>Pseudomonadati</taxon>
        <taxon>Pseudomonadota</taxon>
        <taxon>Alphaproteobacteria</taxon>
        <taxon>Hyphomicrobiales</taxon>
        <taxon>Aurantimonadaceae</taxon>
        <taxon>Martelella</taxon>
    </lineage>
</organism>
<evidence type="ECO:0000313" key="1">
    <source>
        <dbReference type="EMBL" id="AQZ53508.1"/>
    </source>
</evidence>
<keyword evidence="2" id="KW-1185">Reference proteome</keyword>
<name>A0A1U9Z741_9HYPH</name>
<dbReference type="KEGG" id="mmed:Mame_04213"/>
<accession>A0A1U9Z741</accession>
<dbReference type="Proteomes" id="UP000191135">
    <property type="component" value="Chromosome"/>
</dbReference>
<dbReference type="STRING" id="1122214.Mame_04213"/>
<reference evidence="1 2" key="1">
    <citation type="submission" date="2017-03" db="EMBL/GenBank/DDBJ databases">
        <title>Foreign affairs: Plasmid Transfer between Roseobacters and Rhizobia.</title>
        <authorList>
            <person name="Bartling P."/>
            <person name="Bunk B."/>
            <person name="Overmann J."/>
            <person name="Brinkmann H."/>
            <person name="Petersen J."/>
        </authorList>
    </citation>
    <scope>NUCLEOTIDE SEQUENCE [LARGE SCALE GENOMIC DNA]</scope>
    <source>
        <strain evidence="1 2">MACL11</strain>
    </source>
</reference>
<gene>
    <name evidence="1" type="ORF">Mame_04213</name>
</gene>
<protein>
    <submittedName>
        <fullName evidence="1">Uncharacterized protein</fullName>
    </submittedName>
</protein>
<dbReference type="AlphaFoldDB" id="A0A1U9Z741"/>